<proteinExistence type="predicted"/>
<dbReference type="AlphaFoldDB" id="A0A2P5HGI3"/>
<dbReference type="OrthoDB" id="63112at2759"/>
<dbReference type="Proteomes" id="UP000094444">
    <property type="component" value="Unassembled WGS sequence"/>
</dbReference>
<accession>A0A2P5HGI3</accession>
<protein>
    <submittedName>
        <fullName evidence="1">Ribonuclease P 40kDa subunit</fullName>
    </submittedName>
</protein>
<dbReference type="InterPro" id="IPR013893">
    <property type="entry name" value="RNase_P_Rpp40"/>
</dbReference>
<dbReference type="GO" id="GO:0030681">
    <property type="term" value="C:multimeric ribonuclease P complex"/>
    <property type="evidence" value="ECO:0007669"/>
    <property type="project" value="TreeGrafter"/>
</dbReference>
<name>A0A2P5HGI3_DIAHE</name>
<organism evidence="1 2">
    <name type="scientific">Diaporthe helianthi</name>
    <dbReference type="NCBI Taxonomy" id="158607"/>
    <lineage>
        <taxon>Eukaryota</taxon>
        <taxon>Fungi</taxon>
        <taxon>Dikarya</taxon>
        <taxon>Ascomycota</taxon>
        <taxon>Pezizomycotina</taxon>
        <taxon>Sordariomycetes</taxon>
        <taxon>Sordariomycetidae</taxon>
        <taxon>Diaporthales</taxon>
        <taxon>Diaporthaceae</taxon>
        <taxon>Diaporthe</taxon>
    </lineage>
</organism>
<dbReference type="PANTHER" id="PTHR15396">
    <property type="entry name" value="RIBONUCLEASE P PROTEIN SUBUNIT P40"/>
    <property type="match status" value="1"/>
</dbReference>
<dbReference type="InParanoid" id="A0A2P5HGI3"/>
<dbReference type="GO" id="GO:0004526">
    <property type="term" value="F:ribonuclease P activity"/>
    <property type="evidence" value="ECO:0007669"/>
    <property type="project" value="TreeGrafter"/>
</dbReference>
<dbReference type="GO" id="GO:0000171">
    <property type="term" value="F:ribonuclease MRP activity"/>
    <property type="evidence" value="ECO:0007669"/>
    <property type="project" value="TreeGrafter"/>
</dbReference>
<sequence length="363" mass="40360">MLGSAPPTVYEASKCFFSHGRLSHLDPKQLPTAWEARGKPWSSVLVDGFISRVSLTMSHDQWQSARGQVLGNARVPEFCRVSMTLLQILQGDFFTEYIKIGNIVMLCRGRTDLDNVFTLKDGRLTMFLDNETYERAGLVGKPQGAKGNRRLRPHWVVDLDLRSPSMLHGRPGFDRLVYACKNALTEPQTWLFCNMSKKTPDPDPMQAFEPIRCVPSPQTTEHPDAAVPPLAPPPGITEDSGDGQLPAFAGEIYEWLSLLRLESPRASSADSVDPYLSRYRPPGEPGQWPVARLVTVVWEGLLPPCLARNLLVDTILALPSQSWFAMSISGFPKGFSGDAAETTFLRPPASPSEYLLWDIRSHV</sequence>
<keyword evidence="2" id="KW-1185">Reference proteome</keyword>
<dbReference type="STRING" id="158607.A0A2P5HGI3"/>
<gene>
    <name evidence="1" type="ORF">DHEL01_v212251</name>
</gene>
<dbReference type="EMBL" id="MAVT02002380">
    <property type="protein sequence ID" value="POS69354.1"/>
    <property type="molecule type" value="Genomic_DNA"/>
</dbReference>
<dbReference type="GO" id="GO:0000447">
    <property type="term" value="P:endonucleolytic cleavage in ITS1 to separate SSU-rRNA from 5.8S rRNA and LSU-rRNA from tricistronic rRNA transcript (SSU-rRNA, 5.8S rRNA, LSU-rRNA)"/>
    <property type="evidence" value="ECO:0007669"/>
    <property type="project" value="TreeGrafter"/>
</dbReference>
<dbReference type="Pfam" id="PF08584">
    <property type="entry name" value="Ribonuc_P_40"/>
    <property type="match status" value="1"/>
</dbReference>
<reference evidence="1" key="1">
    <citation type="submission" date="2017-09" db="EMBL/GenBank/DDBJ databases">
        <title>Polyketide synthases of a Diaporthe helianthi virulent isolate.</title>
        <authorList>
            <person name="Baroncelli R."/>
        </authorList>
    </citation>
    <scope>NUCLEOTIDE SEQUENCE [LARGE SCALE GENOMIC DNA]</scope>
    <source>
        <strain evidence="1">7/96</strain>
    </source>
</reference>
<evidence type="ECO:0000313" key="1">
    <source>
        <dbReference type="EMBL" id="POS69354.1"/>
    </source>
</evidence>
<evidence type="ECO:0000313" key="2">
    <source>
        <dbReference type="Proteomes" id="UP000094444"/>
    </source>
</evidence>
<dbReference type="GO" id="GO:0000172">
    <property type="term" value="C:ribonuclease MRP complex"/>
    <property type="evidence" value="ECO:0007669"/>
    <property type="project" value="TreeGrafter"/>
</dbReference>
<dbReference type="GO" id="GO:0001682">
    <property type="term" value="P:tRNA 5'-leader removal"/>
    <property type="evidence" value="ECO:0007669"/>
    <property type="project" value="InterPro"/>
</dbReference>
<comment type="caution">
    <text evidence="1">The sequence shown here is derived from an EMBL/GenBank/DDBJ whole genome shotgun (WGS) entry which is preliminary data.</text>
</comment>
<dbReference type="PANTHER" id="PTHR15396:SF1">
    <property type="entry name" value="RIBONUCLEASE P PROTEIN SUBUNIT P40"/>
    <property type="match status" value="1"/>
</dbReference>